<dbReference type="GO" id="GO:0015078">
    <property type="term" value="F:proton transmembrane transporter activity"/>
    <property type="evidence" value="ECO:0007669"/>
    <property type="project" value="InterPro"/>
</dbReference>
<evidence type="ECO:0000256" key="4">
    <source>
        <dbReference type="ARBA" id="ARBA00022781"/>
    </source>
</evidence>
<evidence type="ECO:0000256" key="6">
    <source>
        <dbReference type="ARBA" id="ARBA00023065"/>
    </source>
</evidence>
<dbReference type="AlphaFoldDB" id="A0A1D2NGA7"/>
<dbReference type="GO" id="GO:0015986">
    <property type="term" value="P:proton motive force-driven ATP synthesis"/>
    <property type="evidence" value="ECO:0007669"/>
    <property type="project" value="InterPro"/>
</dbReference>
<gene>
    <name evidence="11" type="ORF">Ocin01_02418</name>
</gene>
<evidence type="ECO:0000256" key="1">
    <source>
        <dbReference type="ARBA" id="ARBA00007346"/>
    </source>
</evidence>
<evidence type="ECO:0000256" key="5">
    <source>
        <dbReference type="ARBA" id="ARBA00022792"/>
    </source>
</evidence>
<dbReference type="PIRSF" id="PIRSF002455">
    <property type="entry name" value="ATP_synthase_coupling_factor_6"/>
    <property type="match status" value="1"/>
</dbReference>
<accession>A0A1D2NGA7</accession>
<dbReference type="Proteomes" id="UP000094527">
    <property type="component" value="Unassembled WGS sequence"/>
</dbReference>
<evidence type="ECO:0000313" key="12">
    <source>
        <dbReference type="Proteomes" id="UP000094527"/>
    </source>
</evidence>
<dbReference type="SUPFAM" id="SSF111357">
    <property type="entry name" value="Mitochondrial ATP synthase coupling factor 6"/>
    <property type="match status" value="1"/>
</dbReference>
<keyword evidence="5 9" id="KW-0999">Mitochondrion inner membrane</keyword>
<sequence length="109" mass="12037">MAVIPKLQRSAFTILKRNIGFSAILAQKGQAVDPIQKLFVQKIREYDQKAKASPGKLVDSTPAIEKELKTELDRVAKMFGGGEGVDMTKFPTPNFQEPALDPINHQATK</sequence>
<organism evidence="11 12">
    <name type="scientific">Orchesella cincta</name>
    <name type="common">Springtail</name>
    <name type="synonym">Podura cincta</name>
    <dbReference type="NCBI Taxonomy" id="48709"/>
    <lineage>
        <taxon>Eukaryota</taxon>
        <taxon>Metazoa</taxon>
        <taxon>Ecdysozoa</taxon>
        <taxon>Arthropoda</taxon>
        <taxon>Hexapoda</taxon>
        <taxon>Collembola</taxon>
        <taxon>Entomobryomorpha</taxon>
        <taxon>Entomobryoidea</taxon>
        <taxon>Orchesellidae</taxon>
        <taxon>Orchesellinae</taxon>
        <taxon>Orchesella</taxon>
    </lineage>
</organism>
<keyword evidence="4 9" id="KW-0375">Hydrogen ion transport</keyword>
<comment type="caution">
    <text evidence="11">The sequence shown here is derived from an EMBL/GenBank/DDBJ whole genome shotgun (WGS) entry which is preliminary data.</text>
</comment>
<feature type="region of interest" description="Disordered" evidence="10">
    <location>
        <begin position="87"/>
        <end position="109"/>
    </location>
</feature>
<comment type="function">
    <text evidence="9">Mitochondrial membrane ATP synthase (F(1)F(0) ATP synthase or Complex V) produces ATP from ADP in the presence of a proton gradient across the membrane which is generated by electron transport complexes of the respiratory chain.</text>
</comment>
<evidence type="ECO:0000256" key="9">
    <source>
        <dbReference type="PIRNR" id="PIRNR002455"/>
    </source>
</evidence>
<dbReference type="OMA" id="SICAYST"/>
<dbReference type="GO" id="GO:0005743">
    <property type="term" value="C:mitochondrial inner membrane"/>
    <property type="evidence" value="ECO:0007669"/>
    <property type="project" value="UniProtKB-SubCell"/>
</dbReference>
<keyword evidence="7 9" id="KW-0496">Mitochondrion</keyword>
<comment type="subcellular location">
    <subcellularLocation>
        <location evidence="9">Mitochondrion</location>
    </subcellularLocation>
    <subcellularLocation>
        <location evidence="9">Mitochondrion inner membrane</location>
    </subcellularLocation>
</comment>
<name>A0A1D2NGA7_ORCCI</name>
<evidence type="ECO:0000256" key="2">
    <source>
        <dbReference type="ARBA" id="ARBA00022448"/>
    </source>
</evidence>
<dbReference type="InterPro" id="IPR008387">
    <property type="entry name" value="ATP_synth_f6_mt"/>
</dbReference>
<evidence type="ECO:0000313" key="11">
    <source>
        <dbReference type="EMBL" id="ODN04262.1"/>
    </source>
</evidence>
<proteinExistence type="inferred from homology"/>
<evidence type="ECO:0000256" key="7">
    <source>
        <dbReference type="ARBA" id="ARBA00023128"/>
    </source>
</evidence>
<dbReference type="OrthoDB" id="8902296at2759"/>
<comment type="similarity">
    <text evidence="1 9">Belongs to the eukaryotic ATPase subunit F6 family.</text>
</comment>
<protein>
    <recommendedName>
        <fullName evidence="9">ATP synthase-coupling factor 6, mitochondrial</fullName>
        <shortName evidence="9">ATPase subunit F6</shortName>
    </recommendedName>
</protein>
<evidence type="ECO:0000256" key="3">
    <source>
        <dbReference type="ARBA" id="ARBA00022547"/>
    </source>
</evidence>
<keyword evidence="12" id="KW-1185">Reference proteome</keyword>
<dbReference type="EMBL" id="LJIJ01000049">
    <property type="protein sequence ID" value="ODN04262.1"/>
    <property type="molecule type" value="Genomic_DNA"/>
</dbReference>
<dbReference type="Pfam" id="PF05511">
    <property type="entry name" value="ATP-synt_F6"/>
    <property type="match status" value="1"/>
</dbReference>
<keyword evidence="8 9" id="KW-0472">Membrane</keyword>
<keyword evidence="6 9" id="KW-0406">Ion transport</keyword>
<dbReference type="STRING" id="48709.A0A1D2NGA7"/>
<dbReference type="GO" id="GO:0045259">
    <property type="term" value="C:proton-transporting ATP synthase complex"/>
    <property type="evidence" value="ECO:0007669"/>
    <property type="project" value="UniProtKB-KW"/>
</dbReference>
<evidence type="ECO:0000256" key="10">
    <source>
        <dbReference type="SAM" id="MobiDB-lite"/>
    </source>
</evidence>
<dbReference type="Gene3D" id="1.10.246.110">
    <property type="entry name" value="Mitochondrial ATP synthase-coupling factor 6"/>
    <property type="match status" value="1"/>
</dbReference>
<reference evidence="11 12" key="1">
    <citation type="journal article" date="2016" name="Genome Biol. Evol.">
        <title>Gene Family Evolution Reflects Adaptation to Soil Environmental Stressors in the Genome of the Collembolan Orchesella cincta.</title>
        <authorList>
            <person name="Faddeeva-Vakhrusheva A."/>
            <person name="Derks M.F."/>
            <person name="Anvar S.Y."/>
            <person name="Agamennone V."/>
            <person name="Suring W."/>
            <person name="Smit S."/>
            <person name="van Straalen N.M."/>
            <person name="Roelofs D."/>
        </authorList>
    </citation>
    <scope>NUCLEOTIDE SEQUENCE [LARGE SCALE GENOMIC DNA]</scope>
    <source>
        <tissue evidence="11">Mixed pool</tissue>
    </source>
</reference>
<dbReference type="InterPro" id="IPR036204">
    <property type="entry name" value="ATP_synth_f6_sf_mt"/>
</dbReference>
<keyword evidence="3" id="KW-0138">CF(0)</keyword>
<dbReference type="PANTHER" id="PTHR12441:SF10">
    <property type="entry name" value="ATP SYNTHASE-COUPLING FACTOR 6, MITOCHONDRIAL"/>
    <property type="match status" value="1"/>
</dbReference>
<keyword evidence="2 9" id="KW-0813">Transport</keyword>
<dbReference type="FunFam" id="1.10.246.110:FF:000001">
    <property type="entry name" value="ATP synthase-coupling factor 6, mitochondrial"/>
    <property type="match status" value="1"/>
</dbReference>
<dbReference type="PANTHER" id="PTHR12441">
    <property type="entry name" value="ATP SYNTHASE COUPLING FACTOR 6, MITOCHONDRIAL"/>
    <property type="match status" value="1"/>
</dbReference>
<evidence type="ECO:0000256" key="8">
    <source>
        <dbReference type="ARBA" id="ARBA00023136"/>
    </source>
</evidence>